<proteinExistence type="predicted"/>
<dbReference type="EMBL" id="CADCTV010000864">
    <property type="protein sequence ID" value="CAA9366383.1"/>
    <property type="molecule type" value="Genomic_DNA"/>
</dbReference>
<accession>A0A6J4MTR9</accession>
<feature type="non-terminal residue" evidence="2">
    <location>
        <position position="46"/>
    </location>
</feature>
<organism evidence="2">
    <name type="scientific">uncultured Gemmatimonadota bacterium</name>
    <dbReference type="NCBI Taxonomy" id="203437"/>
    <lineage>
        <taxon>Bacteria</taxon>
        <taxon>Pseudomonadati</taxon>
        <taxon>Gemmatimonadota</taxon>
        <taxon>environmental samples</taxon>
    </lineage>
</organism>
<feature type="non-terminal residue" evidence="2">
    <location>
        <position position="1"/>
    </location>
</feature>
<name>A0A6J4MTR9_9BACT</name>
<feature type="region of interest" description="Disordered" evidence="1">
    <location>
        <begin position="23"/>
        <end position="46"/>
    </location>
</feature>
<reference evidence="2" key="1">
    <citation type="submission" date="2020-02" db="EMBL/GenBank/DDBJ databases">
        <authorList>
            <person name="Meier V. D."/>
        </authorList>
    </citation>
    <scope>NUCLEOTIDE SEQUENCE</scope>
    <source>
        <strain evidence="2">AVDCRST_MAG89</strain>
    </source>
</reference>
<protein>
    <submittedName>
        <fullName evidence="2">Uncharacterized protein</fullName>
    </submittedName>
</protein>
<sequence>WNGPVTRTPESSPCRSRYAARDACSASSPPSSSPSSSTSACAPAPA</sequence>
<evidence type="ECO:0000313" key="2">
    <source>
        <dbReference type="EMBL" id="CAA9366383.1"/>
    </source>
</evidence>
<dbReference type="AlphaFoldDB" id="A0A6J4MTR9"/>
<gene>
    <name evidence="2" type="ORF">AVDCRST_MAG89-4130</name>
</gene>
<evidence type="ECO:0000256" key="1">
    <source>
        <dbReference type="SAM" id="MobiDB-lite"/>
    </source>
</evidence>